<comment type="caution">
    <text evidence="1">The sequence shown here is derived from an EMBL/GenBank/DDBJ whole genome shotgun (WGS) entry which is preliminary data.</text>
</comment>
<dbReference type="PANTHER" id="PTHR35707">
    <property type="entry name" value="OS06G0608100 PROTEIN"/>
    <property type="match status" value="1"/>
</dbReference>
<gene>
    <name evidence="1" type="ORF">GIB67_013484</name>
</gene>
<sequence>MLNQKCTVASDFVAEQLKLQLCLIDFKTGHKVSLTIDITCLHRGLYPSESLVSVTDAPESILDEVVKAVGDLKAGHSRIIRLCKCVIQVFQASSM</sequence>
<reference evidence="1 2" key="1">
    <citation type="journal article" date="2020" name="IScience">
        <title>Genome Sequencing of the Endangered Kingdonia uniflora (Circaeasteraceae, Ranunculales) Reveals Potential Mechanisms of Evolutionary Specialization.</title>
        <authorList>
            <person name="Sun Y."/>
            <person name="Deng T."/>
            <person name="Zhang A."/>
            <person name="Moore M.J."/>
            <person name="Landis J.B."/>
            <person name="Lin N."/>
            <person name="Zhang H."/>
            <person name="Zhang X."/>
            <person name="Huang J."/>
            <person name="Zhang X."/>
            <person name="Sun H."/>
            <person name="Wang H."/>
        </authorList>
    </citation>
    <scope>NUCLEOTIDE SEQUENCE [LARGE SCALE GENOMIC DNA]</scope>
    <source>
        <strain evidence="1">TB1705</strain>
        <tissue evidence="1">Leaf</tissue>
    </source>
</reference>
<dbReference type="OrthoDB" id="1929367at2759"/>
<dbReference type="Proteomes" id="UP000541444">
    <property type="component" value="Unassembled WGS sequence"/>
</dbReference>
<evidence type="ECO:0000313" key="2">
    <source>
        <dbReference type="Proteomes" id="UP000541444"/>
    </source>
</evidence>
<protein>
    <submittedName>
        <fullName evidence="1">Uncharacterized protein</fullName>
    </submittedName>
</protein>
<accession>A0A7J7LR64</accession>
<organism evidence="1 2">
    <name type="scientific">Kingdonia uniflora</name>
    <dbReference type="NCBI Taxonomy" id="39325"/>
    <lineage>
        <taxon>Eukaryota</taxon>
        <taxon>Viridiplantae</taxon>
        <taxon>Streptophyta</taxon>
        <taxon>Embryophyta</taxon>
        <taxon>Tracheophyta</taxon>
        <taxon>Spermatophyta</taxon>
        <taxon>Magnoliopsida</taxon>
        <taxon>Ranunculales</taxon>
        <taxon>Circaeasteraceae</taxon>
        <taxon>Kingdonia</taxon>
    </lineage>
</organism>
<dbReference type="PANTHER" id="PTHR35707:SF1">
    <property type="entry name" value="SPC7 KINETOCHORE PROTEIN DOMAIN-CONTAINING PROTEIN"/>
    <property type="match status" value="1"/>
</dbReference>
<name>A0A7J7LR64_9MAGN</name>
<keyword evidence="2" id="KW-1185">Reference proteome</keyword>
<dbReference type="AlphaFoldDB" id="A0A7J7LR64"/>
<dbReference type="EMBL" id="JACGCM010002086">
    <property type="protein sequence ID" value="KAF6145133.1"/>
    <property type="molecule type" value="Genomic_DNA"/>
</dbReference>
<evidence type="ECO:0000313" key="1">
    <source>
        <dbReference type="EMBL" id="KAF6145133.1"/>
    </source>
</evidence>
<proteinExistence type="predicted"/>